<dbReference type="GO" id="GO:0004784">
    <property type="term" value="F:superoxide dismutase activity"/>
    <property type="evidence" value="ECO:0007669"/>
    <property type="project" value="UniProtKB-EC"/>
</dbReference>
<dbReference type="InterPro" id="IPR019832">
    <property type="entry name" value="Mn/Fe_SOD_C"/>
</dbReference>
<dbReference type="RefSeq" id="WP_174582744.1">
    <property type="nucleotide sequence ID" value="NZ_CAJNOB010000003.1"/>
</dbReference>
<accession>A0A8J2BMC2</accession>
<dbReference type="PANTHER" id="PTHR43595">
    <property type="entry name" value="37S RIBOSOMAL PROTEIN S26, MITOCHONDRIAL"/>
    <property type="match status" value="1"/>
</dbReference>
<feature type="domain" description="Manganese/iron superoxide dismutase C-terminal" evidence="1">
    <location>
        <begin position="104"/>
        <end position="203"/>
    </location>
</feature>
<dbReference type="AlphaFoldDB" id="A0A8J2BMC2"/>
<dbReference type="PANTHER" id="PTHR43595:SF2">
    <property type="entry name" value="SMALL RIBOSOMAL SUBUNIT PROTEIN MS42"/>
    <property type="match status" value="1"/>
</dbReference>
<evidence type="ECO:0000259" key="1">
    <source>
        <dbReference type="Pfam" id="PF02777"/>
    </source>
</evidence>
<evidence type="ECO:0000313" key="2">
    <source>
        <dbReference type="EMBL" id="CAF0691922.1"/>
    </source>
</evidence>
<proteinExistence type="predicted"/>
<dbReference type="GO" id="GO:0046872">
    <property type="term" value="F:metal ion binding"/>
    <property type="evidence" value="ECO:0007669"/>
    <property type="project" value="InterPro"/>
</dbReference>
<dbReference type="Pfam" id="PF02777">
    <property type="entry name" value="Sod_Fe_C"/>
    <property type="match status" value="1"/>
</dbReference>
<name>A0A8J2BMC2_9BACT</name>
<dbReference type="GO" id="GO:0005737">
    <property type="term" value="C:cytoplasm"/>
    <property type="evidence" value="ECO:0007669"/>
    <property type="project" value="TreeGrafter"/>
</dbReference>
<organism evidence="2 3">
    <name type="scientific">Candidatus Methylacidithermus pantelleriae</name>
    <dbReference type="NCBI Taxonomy" id="2744239"/>
    <lineage>
        <taxon>Bacteria</taxon>
        <taxon>Pseudomonadati</taxon>
        <taxon>Verrucomicrobiota</taxon>
        <taxon>Methylacidiphilae</taxon>
        <taxon>Methylacidiphilales</taxon>
        <taxon>Methylacidiphilaceae</taxon>
        <taxon>Candidatus Methylacidithermus</taxon>
    </lineage>
</organism>
<gene>
    <name evidence="2" type="ORF">MPNT_110024</name>
</gene>
<comment type="caution">
    <text evidence="2">The sequence shown here is derived from an EMBL/GenBank/DDBJ whole genome shotgun (WGS) entry which is preliminary data.</text>
</comment>
<reference evidence="2" key="1">
    <citation type="submission" date="2021-02" db="EMBL/GenBank/DDBJ databases">
        <authorList>
            <person name="Cremers G."/>
            <person name="Picone N."/>
        </authorList>
    </citation>
    <scope>NUCLEOTIDE SEQUENCE</scope>
    <source>
        <strain evidence="2">PQ17</strain>
    </source>
</reference>
<keyword evidence="3" id="KW-1185">Reference proteome</keyword>
<dbReference type="Proteomes" id="UP000663859">
    <property type="component" value="Unassembled WGS sequence"/>
</dbReference>
<protein>
    <submittedName>
        <fullName evidence="2">Putative Superoxide dismutase</fullName>
        <ecNumber evidence="2">1.15.1.1</ecNumber>
    </submittedName>
</protein>
<dbReference type="SUPFAM" id="SSF54719">
    <property type="entry name" value="Fe,Mn superoxide dismutase (SOD), C-terminal domain"/>
    <property type="match status" value="1"/>
</dbReference>
<keyword evidence="2" id="KW-0560">Oxidoreductase</keyword>
<sequence length="208" mass="23224">MIAIAIDRAAQFRAQMQGITARLPSELVDSHLALYSSYVQEANRLWEELHALSHPPHVEKAAVPVSESLAEKKLRLAETLAAVRNHETYFGMLGRSPEDQRGPGGKLQAFLCRDFGSVDNYKADLYASALAASSGWAWTVLDHVSGKLFNFMSVSESGPILWHVTPIVALDMNPHARGEIFSDPQEYLDAIWEIIDWEQVERRLPRGA</sequence>
<dbReference type="InterPro" id="IPR036314">
    <property type="entry name" value="SOD_C_sf"/>
</dbReference>
<dbReference type="EMBL" id="CAJNOB010000003">
    <property type="protein sequence ID" value="CAF0691922.1"/>
    <property type="molecule type" value="Genomic_DNA"/>
</dbReference>
<dbReference type="Gene3D" id="3.55.40.20">
    <property type="entry name" value="Iron/manganese superoxide dismutase, C-terminal domain"/>
    <property type="match status" value="1"/>
</dbReference>
<dbReference type="EC" id="1.15.1.1" evidence="2"/>
<evidence type="ECO:0000313" key="3">
    <source>
        <dbReference type="Proteomes" id="UP000663859"/>
    </source>
</evidence>